<dbReference type="EMBL" id="QGKV02000759">
    <property type="protein sequence ID" value="KAF3561709.1"/>
    <property type="molecule type" value="Genomic_DNA"/>
</dbReference>
<feature type="region of interest" description="Disordered" evidence="1">
    <location>
        <begin position="1"/>
        <end position="21"/>
    </location>
</feature>
<keyword evidence="3" id="KW-1185">Reference proteome</keyword>
<sequence>MLPVDSPASSAVKRASSPGEYGRVAGQLARSCRGSARPAARLILRGPFRTRSYPITIHLRPKFP</sequence>
<accession>A0ABQ7CS97</accession>
<evidence type="ECO:0000313" key="3">
    <source>
        <dbReference type="Proteomes" id="UP000266723"/>
    </source>
</evidence>
<gene>
    <name evidence="2" type="ORF">DY000_02015702</name>
</gene>
<evidence type="ECO:0000256" key="1">
    <source>
        <dbReference type="SAM" id="MobiDB-lite"/>
    </source>
</evidence>
<evidence type="ECO:0000313" key="2">
    <source>
        <dbReference type="EMBL" id="KAF3561709.1"/>
    </source>
</evidence>
<organism evidence="2 3">
    <name type="scientific">Brassica cretica</name>
    <name type="common">Mustard</name>
    <dbReference type="NCBI Taxonomy" id="69181"/>
    <lineage>
        <taxon>Eukaryota</taxon>
        <taxon>Viridiplantae</taxon>
        <taxon>Streptophyta</taxon>
        <taxon>Embryophyta</taxon>
        <taxon>Tracheophyta</taxon>
        <taxon>Spermatophyta</taxon>
        <taxon>Magnoliopsida</taxon>
        <taxon>eudicotyledons</taxon>
        <taxon>Gunneridae</taxon>
        <taxon>Pentapetalae</taxon>
        <taxon>rosids</taxon>
        <taxon>malvids</taxon>
        <taxon>Brassicales</taxon>
        <taxon>Brassicaceae</taxon>
        <taxon>Brassiceae</taxon>
        <taxon>Brassica</taxon>
    </lineage>
</organism>
<comment type="caution">
    <text evidence="2">The sequence shown here is derived from an EMBL/GenBank/DDBJ whole genome shotgun (WGS) entry which is preliminary data.</text>
</comment>
<protein>
    <submittedName>
        <fullName evidence="2">Uncharacterized protein</fullName>
    </submittedName>
</protein>
<dbReference type="Proteomes" id="UP000266723">
    <property type="component" value="Unassembled WGS sequence"/>
</dbReference>
<reference evidence="2 3" key="1">
    <citation type="journal article" date="2020" name="BMC Genomics">
        <title>Intraspecific diversification of the crop wild relative Brassica cretica Lam. using demographic model selection.</title>
        <authorList>
            <person name="Kioukis A."/>
            <person name="Michalopoulou V.A."/>
            <person name="Briers L."/>
            <person name="Pirintsos S."/>
            <person name="Studholme D.J."/>
            <person name="Pavlidis P."/>
            <person name="Sarris P.F."/>
        </authorList>
    </citation>
    <scope>NUCLEOTIDE SEQUENCE [LARGE SCALE GENOMIC DNA]</scope>
    <source>
        <strain evidence="3">cv. PFS-1207/04</strain>
    </source>
</reference>
<proteinExistence type="predicted"/>
<name>A0ABQ7CS97_BRACR</name>